<protein>
    <recommendedName>
        <fullName evidence="10">1,4-alpha-glucan branching enzyme GlgB</fullName>
        <ecNumber evidence="10">2.4.1.18</ecNumber>
    </recommendedName>
    <alternativeName>
        <fullName evidence="10">1,4-alpha-D-glucan:1,4-alpha-D-glucan 6-glucosyl-transferase</fullName>
    </alternativeName>
    <alternativeName>
        <fullName evidence="10">Alpha-(1-&gt;4)-glucan branching enzyme</fullName>
    </alternativeName>
    <alternativeName>
        <fullName evidence="10">Glycogen branching enzyme</fullName>
        <shortName evidence="10">BE</shortName>
    </alternativeName>
</protein>
<organism evidence="13 14">
    <name type="scientific">Falsiroseomonas stagni DSM 19981</name>
    <dbReference type="NCBI Taxonomy" id="1123062"/>
    <lineage>
        <taxon>Bacteria</taxon>
        <taxon>Pseudomonadati</taxon>
        <taxon>Pseudomonadota</taxon>
        <taxon>Alphaproteobacteria</taxon>
        <taxon>Acetobacterales</taxon>
        <taxon>Roseomonadaceae</taxon>
        <taxon>Falsiroseomonas</taxon>
    </lineage>
</organism>
<dbReference type="FunFam" id="2.60.40.10:FF:000169">
    <property type="entry name" value="1,4-alpha-glucan branching enzyme GlgB"/>
    <property type="match status" value="1"/>
</dbReference>
<dbReference type="GO" id="GO:0003844">
    <property type="term" value="F:1,4-alpha-glucan branching enzyme activity"/>
    <property type="evidence" value="ECO:0007669"/>
    <property type="project" value="UniProtKB-UniRule"/>
</dbReference>
<evidence type="ECO:0000256" key="5">
    <source>
        <dbReference type="ARBA" id="ARBA00022600"/>
    </source>
</evidence>
<dbReference type="FunFam" id="2.60.40.1180:FF:000002">
    <property type="entry name" value="1,4-alpha-glucan branching enzyme GlgB"/>
    <property type="match status" value="1"/>
</dbReference>
<dbReference type="InterPro" id="IPR044143">
    <property type="entry name" value="GlgB_N_E_set_prok"/>
</dbReference>
<dbReference type="InterPro" id="IPR006407">
    <property type="entry name" value="GlgB"/>
</dbReference>
<keyword evidence="5 10" id="KW-0321">Glycogen metabolism</keyword>
<proteinExistence type="inferred from homology"/>
<dbReference type="CDD" id="cd11322">
    <property type="entry name" value="AmyAc_Glg_BE"/>
    <property type="match status" value="1"/>
</dbReference>
<dbReference type="STRING" id="1123062.SAMN02745775_11549"/>
<keyword evidence="14" id="KW-1185">Reference proteome</keyword>
<feature type="active site" description="Proton donor" evidence="10 11">
    <location>
        <position position="461"/>
    </location>
</feature>
<keyword evidence="7 10" id="KW-0808">Transferase</keyword>
<dbReference type="Pfam" id="PF22019">
    <property type="entry name" value="GlgB_N"/>
    <property type="match status" value="1"/>
</dbReference>
<evidence type="ECO:0000256" key="11">
    <source>
        <dbReference type="PIRSR" id="PIRSR000463-1"/>
    </source>
</evidence>
<dbReference type="PANTHER" id="PTHR43651">
    <property type="entry name" value="1,4-ALPHA-GLUCAN-BRANCHING ENZYME"/>
    <property type="match status" value="1"/>
</dbReference>
<dbReference type="SMART" id="SM00642">
    <property type="entry name" value="Aamy"/>
    <property type="match status" value="1"/>
</dbReference>
<name>A0A1I4ED64_9PROT</name>
<dbReference type="SUPFAM" id="SSF51445">
    <property type="entry name" value="(Trans)glycosidases"/>
    <property type="match status" value="1"/>
</dbReference>
<dbReference type="Pfam" id="PF02806">
    <property type="entry name" value="Alpha-amylase_C"/>
    <property type="match status" value="1"/>
</dbReference>
<sequence>MEPWRAPQDAVEALLAARHGDPFAILGPHTAPGGIVLRALVPDIEDLAVLPWDGGDAIPLPRRQGAFFEGLLPGRAPPFGYRLRARHEGRVWAFDDPYRFGETLGPLDDHLVVEGTHRRVHRRLGAHVTVHEGAEGTRFAVWAPNAARVSVVGAFNAWDGRCHPMRKRVDSGLWELFIPGIGAGVAYKYEILAKDGQVLPLKADPLGRAAELRPSTASLVPRNDDFPWDDEDFVKARAVTQSRRAAISIYEVHAPSWRRHPDGRFYSWDELIGTLIPHVAWMGFTHIELMPVMEHPLDESWGYQPIGLHAPTARLGDPAGLKRFVAACHAQGIGVLLDWVPAHFPKDVHGLSRFDGQTLYEDPDPLRGFHKAWGTAVFDYGRKEVAAFLASNALYWMEEFHADGLRVDAVSTMVHLDHGRAPGEWRPNAEGGTENHEAVAFLRQVNALVEEEHPGAVMVAEEATSWPGVSRPTGEGGLGFRFKWNMGWMNDTLRYLAIDPIHRRWHHDLITFGMMYAFTEDFVLPLSHDEVVHGKGSLLGRLPGDDWQRFATLRAYYAMMWAHPGKKLLFMGGEIAQWREWSEAREIDWWLLQYAPHQGVQTLVRDLNLLYRSTPALHARDAEPEGFRWINADDEARSIFSWLRFDGEGGAPVAMICNMTPVPHAGIRFGLPRAGAWREVLNTDAAVYGGSGVGNMGGVVAERGAFQGFPASATVTVPPLGTIWLMAEGPEPAEEAPADEKGESDAD</sequence>
<dbReference type="GO" id="GO:0043169">
    <property type="term" value="F:cation binding"/>
    <property type="evidence" value="ECO:0007669"/>
    <property type="project" value="InterPro"/>
</dbReference>
<comment type="catalytic activity">
    <reaction evidence="1 10">
        <text>Transfers a segment of a (1-&gt;4)-alpha-D-glucan chain to a primary hydroxy group in a similar glucan chain.</text>
        <dbReference type="EC" id="2.4.1.18"/>
    </reaction>
</comment>
<dbReference type="InterPro" id="IPR006047">
    <property type="entry name" value="GH13_cat_dom"/>
</dbReference>
<evidence type="ECO:0000256" key="3">
    <source>
        <dbReference type="ARBA" id="ARBA00004964"/>
    </source>
</evidence>
<dbReference type="InterPro" id="IPR004193">
    <property type="entry name" value="Glyco_hydro_13_N"/>
</dbReference>
<dbReference type="Proteomes" id="UP000199473">
    <property type="component" value="Unassembled WGS sequence"/>
</dbReference>
<dbReference type="InterPro" id="IPR006048">
    <property type="entry name" value="A-amylase/branching_C"/>
</dbReference>
<keyword evidence="8 10" id="KW-0320">Glycogen biosynthesis</keyword>
<reference evidence="13 14" key="1">
    <citation type="submission" date="2016-10" db="EMBL/GenBank/DDBJ databases">
        <authorList>
            <person name="de Groot N.N."/>
        </authorList>
    </citation>
    <scope>NUCLEOTIDE SEQUENCE [LARGE SCALE GENOMIC DNA]</scope>
    <source>
        <strain evidence="13 14">DSM 19981</strain>
    </source>
</reference>
<evidence type="ECO:0000259" key="12">
    <source>
        <dbReference type="SMART" id="SM00642"/>
    </source>
</evidence>
<dbReference type="GO" id="GO:0005829">
    <property type="term" value="C:cytosol"/>
    <property type="evidence" value="ECO:0007669"/>
    <property type="project" value="TreeGrafter"/>
</dbReference>
<keyword evidence="6 10" id="KW-0328">Glycosyltransferase</keyword>
<dbReference type="PIRSF" id="PIRSF000463">
    <property type="entry name" value="GlgB"/>
    <property type="match status" value="1"/>
</dbReference>
<feature type="active site" description="Nucleophile" evidence="10 11">
    <location>
        <position position="408"/>
    </location>
</feature>
<dbReference type="InterPro" id="IPR054169">
    <property type="entry name" value="GlgB_N"/>
</dbReference>
<feature type="domain" description="Glycosyl hydrolase family 13 catalytic" evidence="12">
    <location>
        <begin position="251"/>
        <end position="620"/>
    </location>
</feature>
<dbReference type="SUPFAM" id="SSF81296">
    <property type="entry name" value="E set domains"/>
    <property type="match status" value="2"/>
</dbReference>
<dbReference type="GO" id="GO:0005978">
    <property type="term" value="P:glycogen biosynthetic process"/>
    <property type="evidence" value="ECO:0007669"/>
    <property type="project" value="UniProtKB-UniRule"/>
</dbReference>
<dbReference type="InterPro" id="IPR013780">
    <property type="entry name" value="Glyco_hydro_b"/>
</dbReference>
<gene>
    <name evidence="10" type="primary">glgB</name>
    <name evidence="13" type="ORF">SAMN02745775_11549</name>
</gene>
<dbReference type="EMBL" id="FOSQ01000015">
    <property type="protein sequence ID" value="SFL03203.1"/>
    <property type="molecule type" value="Genomic_DNA"/>
</dbReference>
<dbReference type="Pfam" id="PF02922">
    <property type="entry name" value="CBM_48"/>
    <property type="match status" value="1"/>
</dbReference>
<evidence type="ECO:0000256" key="9">
    <source>
        <dbReference type="ARBA" id="ARBA00023277"/>
    </source>
</evidence>
<evidence type="ECO:0000256" key="6">
    <source>
        <dbReference type="ARBA" id="ARBA00022676"/>
    </source>
</evidence>
<dbReference type="OrthoDB" id="9800174at2"/>
<dbReference type="NCBIfam" id="TIGR01515">
    <property type="entry name" value="branching_enzym"/>
    <property type="match status" value="1"/>
</dbReference>
<dbReference type="InterPro" id="IPR013783">
    <property type="entry name" value="Ig-like_fold"/>
</dbReference>
<evidence type="ECO:0000256" key="2">
    <source>
        <dbReference type="ARBA" id="ARBA00002953"/>
    </source>
</evidence>
<dbReference type="CDD" id="cd02855">
    <property type="entry name" value="E_set_GBE_prok_N"/>
    <property type="match status" value="1"/>
</dbReference>
<evidence type="ECO:0000256" key="7">
    <source>
        <dbReference type="ARBA" id="ARBA00022679"/>
    </source>
</evidence>
<evidence type="ECO:0000313" key="13">
    <source>
        <dbReference type="EMBL" id="SFL03203.1"/>
    </source>
</evidence>
<keyword evidence="9 10" id="KW-0119">Carbohydrate metabolism</keyword>
<dbReference type="SUPFAM" id="SSF51011">
    <property type="entry name" value="Glycosyl hydrolase domain"/>
    <property type="match status" value="1"/>
</dbReference>
<evidence type="ECO:0000256" key="1">
    <source>
        <dbReference type="ARBA" id="ARBA00000826"/>
    </source>
</evidence>
<dbReference type="RefSeq" id="WP_092962779.1">
    <property type="nucleotide sequence ID" value="NZ_FOSQ01000015.1"/>
</dbReference>
<dbReference type="GO" id="GO:0004553">
    <property type="term" value="F:hydrolase activity, hydrolyzing O-glycosyl compounds"/>
    <property type="evidence" value="ECO:0007669"/>
    <property type="project" value="InterPro"/>
</dbReference>
<dbReference type="InterPro" id="IPR014756">
    <property type="entry name" value="Ig_E-set"/>
</dbReference>
<dbReference type="PANTHER" id="PTHR43651:SF3">
    <property type="entry name" value="1,4-ALPHA-GLUCAN-BRANCHING ENZYME"/>
    <property type="match status" value="1"/>
</dbReference>
<dbReference type="Gene3D" id="2.60.40.10">
    <property type="entry name" value="Immunoglobulins"/>
    <property type="match status" value="1"/>
</dbReference>
<dbReference type="HAMAP" id="MF_00685">
    <property type="entry name" value="GlgB"/>
    <property type="match status" value="1"/>
</dbReference>
<dbReference type="EC" id="2.4.1.18" evidence="10"/>
<evidence type="ECO:0000313" key="14">
    <source>
        <dbReference type="Proteomes" id="UP000199473"/>
    </source>
</evidence>
<dbReference type="NCBIfam" id="NF003811">
    <property type="entry name" value="PRK05402.1"/>
    <property type="match status" value="1"/>
</dbReference>
<dbReference type="AlphaFoldDB" id="A0A1I4ED64"/>
<comment type="function">
    <text evidence="2 10">Catalyzes the formation of the alpha-1,6-glucosidic linkages in glycogen by scission of a 1,4-alpha-linked oligosaccharide from growing alpha-1,4-glucan chains and the subsequent attachment of the oligosaccharide to the alpha-1,6 position.</text>
</comment>
<comment type="similarity">
    <text evidence="4 10">Belongs to the glycosyl hydrolase 13 family. GlgB subfamily.</text>
</comment>
<evidence type="ECO:0000256" key="10">
    <source>
        <dbReference type="HAMAP-Rule" id="MF_00685"/>
    </source>
</evidence>
<evidence type="ECO:0000256" key="4">
    <source>
        <dbReference type="ARBA" id="ARBA00009000"/>
    </source>
</evidence>
<dbReference type="Gene3D" id="3.20.20.80">
    <property type="entry name" value="Glycosidases"/>
    <property type="match status" value="1"/>
</dbReference>
<dbReference type="InterPro" id="IPR037439">
    <property type="entry name" value="Branching_enzy"/>
</dbReference>
<accession>A0A1I4ED64</accession>
<comment type="pathway">
    <text evidence="3 10">Glycan biosynthesis; glycogen biosynthesis.</text>
</comment>
<dbReference type="FunFam" id="3.20.20.80:FF:000003">
    <property type="entry name" value="1,4-alpha-glucan branching enzyme GlgB"/>
    <property type="match status" value="1"/>
</dbReference>
<evidence type="ECO:0000256" key="8">
    <source>
        <dbReference type="ARBA" id="ARBA00023056"/>
    </source>
</evidence>
<dbReference type="Gene3D" id="2.60.40.1180">
    <property type="entry name" value="Golgi alpha-mannosidase II"/>
    <property type="match status" value="1"/>
</dbReference>
<dbReference type="UniPathway" id="UPA00164"/>
<comment type="subunit">
    <text evidence="10">Monomer.</text>
</comment>
<dbReference type="InterPro" id="IPR017853">
    <property type="entry name" value="GH"/>
</dbReference>
<dbReference type="NCBIfam" id="NF008967">
    <property type="entry name" value="PRK12313.1"/>
    <property type="match status" value="1"/>
</dbReference>